<dbReference type="PANTHER" id="PTHR43798">
    <property type="entry name" value="MONOACYLGLYCEROL LIPASE"/>
    <property type="match status" value="1"/>
</dbReference>
<reference evidence="2 3" key="1">
    <citation type="submission" date="2018-08" db="EMBL/GenBank/DDBJ databases">
        <title>Genomic Encyclopedia of Archaeal and Bacterial Type Strains, Phase II (KMG-II): from individual species to whole genera.</title>
        <authorList>
            <person name="Goeker M."/>
        </authorList>
    </citation>
    <scope>NUCLEOTIDE SEQUENCE [LARGE SCALE GENOMIC DNA]</scope>
    <source>
        <strain evidence="2 3">DSM 15986</strain>
    </source>
</reference>
<organism evidence="2 3">
    <name type="scientific">Algoriphagus antarcticus</name>
    <dbReference type="NCBI Taxonomy" id="238540"/>
    <lineage>
        <taxon>Bacteria</taxon>
        <taxon>Pseudomonadati</taxon>
        <taxon>Bacteroidota</taxon>
        <taxon>Cytophagia</taxon>
        <taxon>Cytophagales</taxon>
        <taxon>Cyclobacteriaceae</taxon>
        <taxon>Algoriphagus</taxon>
    </lineage>
</organism>
<protein>
    <submittedName>
        <fullName evidence="2">Pimeloyl-ACP methyl ester carboxylesterase</fullName>
    </submittedName>
</protein>
<name>A0A3E0DLF8_9BACT</name>
<dbReference type="AlphaFoldDB" id="A0A3E0DLF8"/>
<sequence length="278" mass="31113">MITLGRLPLVILALCIFFGLFDCAKKNPFGQLTLRVKGKNQHVFLSGEGSPIVVFITGAGSNLEDFDPVQKEISKATRTFSYDKAGIGKSEMIDGPRTIENMTSELLSLLEQTGIENDILLVGHSLGGFVARDFLAKYPEKVIGMVLIDPGNEYFTERVLHTFPEEKRSHLDSLIHTPNPNSPIGFQAEIESRRSWDVYMRNNKVSSSVPIVLIESAHIDESNLLTKEVVGIKQNLNKDFQRQMSDLKIITTEKSGHFIQLDEPELVIKTILDILMKL</sequence>
<dbReference type="Pfam" id="PF00561">
    <property type="entry name" value="Abhydrolase_1"/>
    <property type="match status" value="1"/>
</dbReference>
<keyword evidence="3" id="KW-1185">Reference proteome</keyword>
<evidence type="ECO:0000313" key="2">
    <source>
        <dbReference type="EMBL" id="REG83449.1"/>
    </source>
</evidence>
<evidence type="ECO:0000259" key="1">
    <source>
        <dbReference type="Pfam" id="PF00561"/>
    </source>
</evidence>
<evidence type="ECO:0000313" key="3">
    <source>
        <dbReference type="Proteomes" id="UP000256405"/>
    </source>
</evidence>
<dbReference type="GO" id="GO:0016020">
    <property type="term" value="C:membrane"/>
    <property type="evidence" value="ECO:0007669"/>
    <property type="project" value="TreeGrafter"/>
</dbReference>
<dbReference type="EMBL" id="QUNF01000018">
    <property type="protein sequence ID" value="REG83449.1"/>
    <property type="molecule type" value="Genomic_DNA"/>
</dbReference>
<dbReference type="InterPro" id="IPR050266">
    <property type="entry name" value="AB_hydrolase_sf"/>
</dbReference>
<dbReference type="InterPro" id="IPR029058">
    <property type="entry name" value="AB_hydrolase_fold"/>
</dbReference>
<accession>A0A3E0DLF8</accession>
<comment type="caution">
    <text evidence="2">The sequence shown here is derived from an EMBL/GenBank/DDBJ whole genome shotgun (WGS) entry which is preliminary data.</text>
</comment>
<gene>
    <name evidence="2" type="ORF">C8N25_11894</name>
</gene>
<dbReference type="InterPro" id="IPR000073">
    <property type="entry name" value="AB_hydrolase_1"/>
</dbReference>
<dbReference type="OrthoDB" id="59888at2"/>
<dbReference type="PRINTS" id="PR00111">
    <property type="entry name" value="ABHYDROLASE"/>
</dbReference>
<proteinExistence type="predicted"/>
<dbReference type="Proteomes" id="UP000256405">
    <property type="component" value="Unassembled WGS sequence"/>
</dbReference>
<dbReference type="Gene3D" id="3.40.50.1820">
    <property type="entry name" value="alpha/beta hydrolase"/>
    <property type="match status" value="1"/>
</dbReference>
<feature type="domain" description="AB hydrolase-1" evidence="1">
    <location>
        <begin position="51"/>
        <end position="166"/>
    </location>
</feature>
<dbReference type="PANTHER" id="PTHR43798:SF33">
    <property type="entry name" value="HYDROLASE, PUTATIVE (AFU_ORTHOLOGUE AFUA_2G14860)-RELATED"/>
    <property type="match status" value="1"/>
</dbReference>
<dbReference type="SUPFAM" id="SSF53474">
    <property type="entry name" value="alpha/beta-Hydrolases"/>
    <property type="match status" value="1"/>
</dbReference>
<dbReference type="RefSeq" id="WP_086543676.1">
    <property type="nucleotide sequence ID" value="NZ_MSSW01000086.1"/>
</dbReference>